<dbReference type="PANTHER" id="PTHR43343">
    <property type="entry name" value="PEPTIDASE S12"/>
    <property type="match status" value="1"/>
</dbReference>
<dbReference type="InterPro" id="IPR043504">
    <property type="entry name" value="Peptidase_S1_PA_chymotrypsin"/>
</dbReference>
<keyword evidence="4" id="KW-1133">Transmembrane helix</keyword>
<dbReference type="Pfam" id="PF13365">
    <property type="entry name" value="Trypsin_2"/>
    <property type="match status" value="1"/>
</dbReference>
<dbReference type="SUPFAM" id="SSF50494">
    <property type="entry name" value="Trypsin-like serine proteases"/>
    <property type="match status" value="1"/>
</dbReference>
<dbReference type="PRINTS" id="PR00834">
    <property type="entry name" value="PROTEASES2C"/>
</dbReference>
<evidence type="ECO:0008006" key="7">
    <source>
        <dbReference type="Google" id="ProtNLM"/>
    </source>
</evidence>
<keyword evidence="3" id="KW-0378">Hydrolase</keyword>
<dbReference type="Gene3D" id="2.40.10.120">
    <property type="match status" value="1"/>
</dbReference>
<dbReference type="AlphaFoldDB" id="A0A1F5FW11"/>
<accession>A0A1F5FW11</accession>
<evidence type="ECO:0000313" key="6">
    <source>
        <dbReference type="Proteomes" id="UP000179237"/>
    </source>
</evidence>
<dbReference type="Gene3D" id="2.40.10.10">
    <property type="entry name" value="Trypsin-like serine proteases"/>
    <property type="match status" value="1"/>
</dbReference>
<gene>
    <name evidence="5" type="ORF">A2572_03915</name>
</gene>
<evidence type="ECO:0000256" key="4">
    <source>
        <dbReference type="SAM" id="Phobius"/>
    </source>
</evidence>
<protein>
    <recommendedName>
        <fullName evidence="7">Peptidase S1 domain-containing protein</fullName>
    </recommendedName>
</protein>
<keyword evidence="4" id="KW-0472">Membrane</keyword>
<evidence type="ECO:0000256" key="3">
    <source>
        <dbReference type="ARBA" id="ARBA00022801"/>
    </source>
</evidence>
<dbReference type="PANTHER" id="PTHR43343:SF3">
    <property type="entry name" value="PROTEASE DO-LIKE 8, CHLOROPLASTIC"/>
    <property type="match status" value="1"/>
</dbReference>
<keyword evidence="2" id="KW-0645">Protease</keyword>
<organism evidence="5 6">
    <name type="scientific">Candidatus Collierbacteria bacterium RIFOXYD1_FULL_40_9</name>
    <dbReference type="NCBI Taxonomy" id="1817731"/>
    <lineage>
        <taxon>Bacteria</taxon>
        <taxon>Candidatus Collieribacteriota</taxon>
    </lineage>
</organism>
<comment type="similarity">
    <text evidence="1">Belongs to the peptidase S1C family.</text>
</comment>
<evidence type="ECO:0000256" key="1">
    <source>
        <dbReference type="ARBA" id="ARBA00010541"/>
    </source>
</evidence>
<dbReference type="EMBL" id="MFAQ01000008">
    <property type="protein sequence ID" value="OGD83810.1"/>
    <property type="molecule type" value="Genomic_DNA"/>
</dbReference>
<feature type="transmembrane region" description="Helical" evidence="4">
    <location>
        <begin position="568"/>
        <end position="591"/>
    </location>
</feature>
<dbReference type="InterPro" id="IPR051201">
    <property type="entry name" value="Chloro_Bact_Ser_Proteases"/>
</dbReference>
<dbReference type="GO" id="GO:0004252">
    <property type="term" value="F:serine-type endopeptidase activity"/>
    <property type="evidence" value="ECO:0007669"/>
    <property type="project" value="InterPro"/>
</dbReference>
<sequence>MRSLRILIALFSLIFLLSGVSLLLLIIDDQKDLSSRASTTILSGKKPLEGYNDDYVAKSILSPDWLEVDDDMYLSKVNGDTVRILPASTNIASLSAILGPSFKNQKKLEQIKINNTTVDKYSYDLLGETKKVNFWRDRNISFLEVGNIKNNSDLVRPLVDKIIFLRNQNVLGASTPDNWAKLATLTRPSVVTVLNHYCTELKFFSLPSFSLSDKAYPFCLTSMGTGFFVSEDGFLATNGHIVRNLQKASIYYALSGGKLDQLLADFLQVYLTEKTGKIVTEQEAVNAVSQAKLNKESLYQLGGIIIDLNQKNILKFGSEKNNYYLQLGNQAAEITDTGIKTTDTVIEANLIASDYEEAKEVEGFVSSDVAILKTNNGTFPALPLGSVEEAVVGSELQVIGFPIAASNNLAILDNSSTEPTFTKGLVSAIKLAKGNQKKLIQTDAIINHGNSGGPAILSTGNVVGIATYGVAMQDGSGSYNFLRDIQDLKDLANKNSLSFTTGKIYSDWQDGLTNYYLGYFKYALSKFQSVKNSYPQHPLVDRYLQEVSQKIGGPEDQTPFLTVPVRQMLIKLSASLLVLSFILVILFIVLAKRQSRNLAQIIQTPPTSL</sequence>
<name>A0A1F5FW11_9BACT</name>
<comment type="caution">
    <text evidence="5">The sequence shown here is derived from an EMBL/GenBank/DDBJ whole genome shotgun (WGS) entry which is preliminary data.</text>
</comment>
<keyword evidence="4" id="KW-0812">Transmembrane</keyword>
<reference evidence="5 6" key="1">
    <citation type="journal article" date="2016" name="Nat. Commun.">
        <title>Thousands of microbial genomes shed light on interconnected biogeochemical processes in an aquifer system.</title>
        <authorList>
            <person name="Anantharaman K."/>
            <person name="Brown C.T."/>
            <person name="Hug L.A."/>
            <person name="Sharon I."/>
            <person name="Castelle C.J."/>
            <person name="Probst A.J."/>
            <person name="Thomas B.C."/>
            <person name="Singh A."/>
            <person name="Wilkins M.J."/>
            <person name="Karaoz U."/>
            <person name="Brodie E.L."/>
            <person name="Williams K.H."/>
            <person name="Hubbard S.S."/>
            <person name="Banfield J.F."/>
        </authorList>
    </citation>
    <scope>NUCLEOTIDE SEQUENCE [LARGE SCALE GENOMIC DNA]</scope>
</reference>
<dbReference type="GO" id="GO:0006508">
    <property type="term" value="P:proteolysis"/>
    <property type="evidence" value="ECO:0007669"/>
    <property type="project" value="UniProtKB-KW"/>
</dbReference>
<proteinExistence type="inferred from homology"/>
<dbReference type="InterPro" id="IPR009003">
    <property type="entry name" value="Peptidase_S1_PA"/>
</dbReference>
<evidence type="ECO:0000256" key="2">
    <source>
        <dbReference type="ARBA" id="ARBA00022670"/>
    </source>
</evidence>
<dbReference type="InterPro" id="IPR001940">
    <property type="entry name" value="Peptidase_S1C"/>
</dbReference>
<dbReference type="Proteomes" id="UP000179237">
    <property type="component" value="Unassembled WGS sequence"/>
</dbReference>
<evidence type="ECO:0000313" key="5">
    <source>
        <dbReference type="EMBL" id="OGD83810.1"/>
    </source>
</evidence>